<keyword evidence="2 4" id="KW-0863">Zinc-finger</keyword>
<dbReference type="Proteomes" id="UP001164286">
    <property type="component" value="Unassembled WGS sequence"/>
</dbReference>
<name>A0AA38H5V8_9TREE</name>
<evidence type="ECO:0000256" key="6">
    <source>
        <dbReference type="SAM" id="MobiDB-lite"/>
    </source>
</evidence>
<feature type="region of interest" description="Disordered" evidence="6">
    <location>
        <begin position="346"/>
        <end position="371"/>
    </location>
</feature>
<dbReference type="GO" id="GO:0008270">
    <property type="term" value="F:zinc ion binding"/>
    <property type="evidence" value="ECO:0007669"/>
    <property type="project" value="UniProtKB-KW"/>
</dbReference>
<dbReference type="EMBL" id="JAKWFO010000013">
    <property type="protein sequence ID" value="KAI9633034.1"/>
    <property type="molecule type" value="Genomic_DNA"/>
</dbReference>
<reference evidence="8" key="1">
    <citation type="journal article" date="2022" name="G3 (Bethesda)">
        <title>High quality genome of the basidiomycete yeast Dioszegia hungarica PDD-24b-2 isolated from cloud water.</title>
        <authorList>
            <person name="Jarrige D."/>
            <person name="Haridas S."/>
            <person name="Bleykasten-Grosshans C."/>
            <person name="Joly M."/>
            <person name="Nadalig T."/>
            <person name="Sancelme M."/>
            <person name="Vuilleumier S."/>
            <person name="Grigoriev I.V."/>
            <person name="Amato P."/>
            <person name="Bringel F."/>
        </authorList>
    </citation>
    <scope>NUCLEOTIDE SEQUENCE</scope>
    <source>
        <strain evidence="8">PDD-24b-2</strain>
    </source>
</reference>
<dbReference type="GO" id="GO:0043565">
    <property type="term" value="F:sequence-specific DNA binding"/>
    <property type="evidence" value="ECO:0007669"/>
    <property type="project" value="InterPro"/>
</dbReference>
<comment type="caution">
    <text evidence="8">The sequence shown here is derived from an EMBL/GenBank/DDBJ whole genome shotgun (WGS) entry which is preliminary data.</text>
</comment>
<dbReference type="InterPro" id="IPR000679">
    <property type="entry name" value="Znf_GATA"/>
</dbReference>
<feature type="compositionally biased region" description="Low complexity" evidence="6">
    <location>
        <begin position="360"/>
        <end position="371"/>
    </location>
</feature>
<evidence type="ECO:0000256" key="3">
    <source>
        <dbReference type="ARBA" id="ARBA00022833"/>
    </source>
</evidence>
<evidence type="ECO:0000313" key="8">
    <source>
        <dbReference type="EMBL" id="KAI9633034.1"/>
    </source>
</evidence>
<evidence type="ECO:0000256" key="2">
    <source>
        <dbReference type="ARBA" id="ARBA00022771"/>
    </source>
</evidence>
<feature type="region of interest" description="Disordered" evidence="6">
    <location>
        <begin position="242"/>
        <end position="307"/>
    </location>
</feature>
<accession>A0AA38H5V8</accession>
<dbReference type="PANTHER" id="PTHR45658">
    <property type="entry name" value="GATA TRANSCRIPTION FACTOR"/>
    <property type="match status" value="1"/>
</dbReference>
<keyword evidence="5" id="KW-0175">Coiled coil</keyword>
<dbReference type="SMART" id="SM00401">
    <property type="entry name" value="ZnF_GATA"/>
    <property type="match status" value="1"/>
</dbReference>
<dbReference type="SUPFAM" id="SSF57716">
    <property type="entry name" value="Glucocorticoid receptor-like (DNA-binding domain)"/>
    <property type="match status" value="1"/>
</dbReference>
<dbReference type="GO" id="GO:0006355">
    <property type="term" value="P:regulation of DNA-templated transcription"/>
    <property type="evidence" value="ECO:0007669"/>
    <property type="project" value="InterPro"/>
</dbReference>
<dbReference type="Pfam" id="PF00320">
    <property type="entry name" value="GATA"/>
    <property type="match status" value="1"/>
</dbReference>
<evidence type="ECO:0000256" key="5">
    <source>
        <dbReference type="SAM" id="Coils"/>
    </source>
</evidence>
<organism evidence="8 9">
    <name type="scientific">Dioszegia hungarica</name>
    <dbReference type="NCBI Taxonomy" id="4972"/>
    <lineage>
        <taxon>Eukaryota</taxon>
        <taxon>Fungi</taxon>
        <taxon>Dikarya</taxon>
        <taxon>Basidiomycota</taxon>
        <taxon>Agaricomycotina</taxon>
        <taxon>Tremellomycetes</taxon>
        <taxon>Tremellales</taxon>
        <taxon>Bulleribasidiaceae</taxon>
        <taxon>Dioszegia</taxon>
    </lineage>
</organism>
<dbReference type="Gene3D" id="3.30.50.10">
    <property type="entry name" value="Erythroid Transcription Factor GATA-1, subunit A"/>
    <property type="match status" value="1"/>
</dbReference>
<dbReference type="GeneID" id="77725336"/>
<feature type="domain" description="GATA-type" evidence="7">
    <location>
        <begin position="314"/>
        <end position="371"/>
    </location>
</feature>
<gene>
    <name evidence="8" type="ORF">MKK02DRAFT_19732</name>
</gene>
<feature type="compositionally biased region" description="Gly residues" evidence="6">
    <location>
        <begin position="293"/>
        <end position="307"/>
    </location>
</feature>
<dbReference type="PANTHER" id="PTHR45658:SF18">
    <property type="entry name" value="PROTEIN GAT2"/>
    <property type="match status" value="1"/>
</dbReference>
<keyword evidence="3" id="KW-0862">Zinc</keyword>
<dbReference type="AlphaFoldDB" id="A0AA38H5V8"/>
<dbReference type="RefSeq" id="XP_052942811.1">
    <property type="nucleotide sequence ID" value="XM_053086135.1"/>
</dbReference>
<proteinExistence type="predicted"/>
<evidence type="ECO:0000313" key="9">
    <source>
        <dbReference type="Proteomes" id="UP001164286"/>
    </source>
</evidence>
<dbReference type="InterPro" id="IPR051140">
    <property type="entry name" value="GATA_TF"/>
</dbReference>
<evidence type="ECO:0000256" key="1">
    <source>
        <dbReference type="ARBA" id="ARBA00022723"/>
    </source>
</evidence>
<evidence type="ECO:0000259" key="7">
    <source>
        <dbReference type="PROSITE" id="PS50114"/>
    </source>
</evidence>
<dbReference type="PROSITE" id="PS00344">
    <property type="entry name" value="GATA_ZN_FINGER_1"/>
    <property type="match status" value="1"/>
</dbReference>
<dbReference type="CDD" id="cd00202">
    <property type="entry name" value="ZnF_GATA"/>
    <property type="match status" value="1"/>
</dbReference>
<feature type="region of interest" description="Disordered" evidence="6">
    <location>
        <begin position="98"/>
        <end position="128"/>
    </location>
</feature>
<feature type="coiled-coil region" evidence="5">
    <location>
        <begin position="215"/>
        <end position="242"/>
    </location>
</feature>
<feature type="compositionally biased region" description="Low complexity" evidence="6">
    <location>
        <begin position="106"/>
        <end position="128"/>
    </location>
</feature>
<keyword evidence="9" id="KW-1185">Reference proteome</keyword>
<feature type="compositionally biased region" description="Low complexity" evidence="6">
    <location>
        <begin position="281"/>
        <end position="292"/>
    </location>
</feature>
<feature type="compositionally biased region" description="Basic and acidic residues" evidence="6">
    <location>
        <begin position="242"/>
        <end position="269"/>
    </location>
</feature>
<sequence>MADNQFTRRKKWPQILLQELMGGALFCLKPYPLERSSMDASGRTNNTTGWKIIYISPCGGDMIGQKSTELENRDFLDLVYPADQPLLHTLFSSLIHPQTGGGGPSGASSNSTPSSSGGSSSSGTGKSHTTYARILSSDPADISRSGPVAWELRAHATGLDGVGATLAGAGGYRLDGTVIQRGSADEGTLKGKAVWVMGRRIGSGSADEAQSLDAFLELKLENEKLREELRELQYEIDEEDFQAGKEKAKEKEKEKKKPARPIKDKEPREKKRAKKASTLQGAPGANGALGSLGATGGSGAGGTKDGGEGGMHVCVTCGRTDSPEWRKGPLGPKTLCNACGLRWAKRNSTAPSRKERKAAEAAAAAAAAAKR</sequence>
<dbReference type="PROSITE" id="PS50114">
    <property type="entry name" value="GATA_ZN_FINGER_2"/>
    <property type="match status" value="1"/>
</dbReference>
<keyword evidence="1" id="KW-0479">Metal-binding</keyword>
<evidence type="ECO:0000256" key="4">
    <source>
        <dbReference type="PROSITE-ProRule" id="PRU00094"/>
    </source>
</evidence>
<dbReference type="InterPro" id="IPR013088">
    <property type="entry name" value="Znf_NHR/GATA"/>
</dbReference>
<protein>
    <recommendedName>
        <fullName evidence="7">GATA-type domain-containing protein</fullName>
    </recommendedName>
</protein>